<dbReference type="SUPFAM" id="SSF64288">
    <property type="entry name" value="Chorismate lyase-like"/>
    <property type="match status" value="1"/>
</dbReference>
<comment type="pathway">
    <text evidence="4">Cofactor biosynthesis; ubiquinone biosynthesis.</text>
</comment>
<keyword evidence="6" id="KW-1185">Reference proteome</keyword>
<dbReference type="Pfam" id="PF04345">
    <property type="entry name" value="Chor_lyase"/>
    <property type="match status" value="1"/>
</dbReference>
<dbReference type="GO" id="GO:0042866">
    <property type="term" value="P:pyruvate biosynthetic process"/>
    <property type="evidence" value="ECO:0007669"/>
    <property type="project" value="UniProtKB-UniRule"/>
</dbReference>
<gene>
    <name evidence="4" type="primary">ubiC</name>
    <name evidence="5" type="ORF">SAMN05660443_2005</name>
</gene>
<keyword evidence="1 4" id="KW-0963">Cytoplasm</keyword>
<dbReference type="Gene3D" id="3.40.1410.10">
    <property type="entry name" value="Chorismate lyase-like"/>
    <property type="match status" value="1"/>
</dbReference>
<evidence type="ECO:0000313" key="6">
    <source>
        <dbReference type="Proteomes" id="UP000199058"/>
    </source>
</evidence>
<sequence length="189" mass="21387">MPVTEEQLLQLNHWPAPAWQPAAFLTGAPSGSWRSWLQETGSLTRRLQHQATGSFRVRVLSQGVAPIQESERQWLQVRQQRVWVRQVLLEVDEQPWVFARSLLPLDSRGSLLRRLTHLGDQALGHLLFASPQVRRGQLNFCAPGQLPLDSLWGRASCFYASSLKLLVAEHYLPAMAERLQLTTTGIFGD</sequence>
<comment type="subcellular location">
    <subcellularLocation>
        <location evidence="4">Cytoplasm</location>
    </subcellularLocation>
</comment>
<feature type="binding site" evidence="4">
    <location>
        <position position="85"/>
    </location>
    <ligand>
        <name>substrate</name>
    </ligand>
</feature>
<keyword evidence="4" id="KW-0670">Pyruvate</keyword>
<proteinExistence type="inferred from homology"/>
<dbReference type="InterPro" id="IPR028978">
    <property type="entry name" value="Chorismate_lyase_/UTRA_dom_sf"/>
</dbReference>
<dbReference type="EMBL" id="FOLH01000004">
    <property type="protein sequence ID" value="SFC26995.1"/>
    <property type="molecule type" value="Genomic_DNA"/>
</dbReference>
<feature type="binding site" evidence="4">
    <location>
        <position position="169"/>
    </location>
    <ligand>
        <name>substrate</name>
    </ligand>
</feature>
<evidence type="ECO:0000256" key="4">
    <source>
        <dbReference type="HAMAP-Rule" id="MF_01632"/>
    </source>
</evidence>
<evidence type="ECO:0000256" key="1">
    <source>
        <dbReference type="ARBA" id="ARBA00022490"/>
    </source>
</evidence>
<dbReference type="GO" id="GO:0006744">
    <property type="term" value="P:ubiquinone biosynthetic process"/>
    <property type="evidence" value="ECO:0007669"/>
    <property type="project" value="UniProtKB-UniRule"/>
</dbReference>
<evidence type="ECO:0000256" key="3">
    <source>
        <dbReference type="ARBA" id="ARBA00023239"/>
    </source>
</evidence>
<dbReference type="GO" id="GO:0008813">
    <property type="term" value="F:chorismate lyase activity"/>
    <property type="evidence" value="ECO:0007669"/>
    <property type="project" value="UniProtKB-UniRule"/>
</dbReference>
<dbReference type="STRING" id="1122252.SAMN05660443_2005"/>
<dbReference type="OrthoDB" id="9789493at2"/>
<dbReference type="UniPathway" id="UPA00232"/>
<accession>A0A1I1HT60</accession>
<comment type="caution">
    <text evidence="4">Lacks conserved residue(s) required for the propagation of feature annotation.</text>
</comment>
<organism evidence="5 6">
    <name type="scientific">Marinospirillum celere</name>
    <dbReference type="NCBI Taxonomy" id="1122252"/>
    <lineage>
        <taxon>Bacteria</taxon>
        <taxon>Pseudomonadati</taxon>
        <taxon>Pseudomonadota</taxon>
        <taxon>Gammaproteobacteria</taxon>
        <taxon>Oceanospirillales</taxon>
        <taxon>Oceanospirillaceae</taxon>
        <taxon>Marinospirillum</taxon>
    </lineage>
</organism>
<comment type="similarity">
    <text evidence="4">Belongs to the UbiC family.</text>
</comment>
<dbReference type="PANTHER" id="PTHR38683:SF1">
    <property type="entry name" value="CHORISMATE PYRUVATE-LYASE"/>
    <property type="match status" value="1"/>
</dbReference>
<keyword evidence="3 4" id="KW-0456">Lyase</keyword>
<dbReference type="PANTHER" id="PTHR38683">
    <property type="entry name" value="CHORISMATE PYRUVATE-LYASE"/>
    <property type="match status" value="1"/>
</dbReference>
<comment type="catalytic activity">
    <reaction evidence="4">
        <text>chorismate = 4-hydroxybenzoate + pyruvate</text>
        <dbReference type="Rhea" id="RHEA:16505"/>
        <dbReference type="ChEBI" id="CHEBI:15361"/>
        <dbReference type="ChEBI" id="CHEBI:17879"/>
        <dbReference type="ChEBI" id="CHEBI:29748"/>
        <dbReference type="EC" id="4.1.3.40"/>
    </reaction>
</comment>
<dbReference type="RefSeq" id="WP_091962864.1">
    <property type="nucleotide sequence ID" value="NZ_FOLH01000004.1"/>
</dbReference>
<comment type="function">
    <text evidence="4">Removes the pyruvyl group from chorismate, with concomitant aromatization of the ring, to provide 4-hydroxybenzoate (4HB) for the ubiquinone pathway.</text>
</comment>
<dbReference type="Proteomes" id="UP000199058">
    <property type="component" value="Unassembled WGS sequence"/>
</dbReference>
<name>A0A1I1HT60_9GAMM</name>
<dbReference type="InterPro" id="IPR007440">
    <property type="entry name" value="Chorismate--pyruvate_lyase"/>
</dbReference>
<dbReference type="EC" id="4.1.3.40" evidence="4"/>
<feature type="binding site" evidence="4">
    <location>
        <position position="123"/>
    </location>
    <ligand>
        <name>substrate</name>
    </ligand>
</feature>
<reference evidence="5 6" key="1">
    <citation type="submission" date="2016-10" db="EMBL/GenBank/DDBJ databases">
        <authorList>
            <person name="de Groot N.N."/>
        </authorList>
    </citation>
    <scope>NUCLEOTIDE SEQUENCE [LARGE SCALE GENOMIC DNA]</scope>
    <source>
        <strain evidence="5 6">DSM 18438</strain>
    </source>
</reference>
<keyword evidence="2 4" id="KW-0831">Ubiquinone biosynthesis</keyword>
<evidence type="ECO:0000256" key="2">
    <source>
        <dbReference type="ARBA" id="ARBA00022688"/>
    </source>
</evidence>
<protein>
    <recommendedName>
        <fullName evidence="4">Probable chorismate pyruvate-lyase</fullName>
        <shortName evidence="4">CL</shortName>
        <shortName evidence="4">CPL</shortName>
        <ecNumber evidence="4">4.1.3.40</ecNumber>
    </recommendedName>
</protein>
<dbReference type="HAMAP" id="MF_01632">
    <property type="entry name" value="UbiC"/>
    <property type="match status" value="1"/>
</dbReference>
<dbReference type="AlphaFoldDB" id="A0A1I1HT60"/>
<dbReference type="GO" id="GO:0005829">
    <property type="term" value="C:cytosol"/>
    <property type="evidence" value="ECO:0007669"/>
    <property type="project" value="TreeGrafter"/>
</dbReference>
<evidence type="ECO:0000313" key="5">
    <source>
        <dbReference type="EMBL" id="SFC26995.1"/>
    </source>
</evidence>